<dbReference type="SUPFAM" id="SSF52172">
    <property type="entry name" value="CheY-like"/>
    <property type="match status" value="1"/>
</dbReference>
<dbReference type="CDD" id="cd00156">
    <property type="entry name" value="REC"/>
    <property type="match status" value="1"/>
</dbReference>
<dbReference type="PANTHER" id="PTHR44591:SF3">
    <property type="entry name" value="RESPONSE REGULATORY DOMAIN-CONTAINING PROTEIN"/>
    <property type="match status" value="1"/>
</dbReference>
<dbReference type="InterPro" id="IPR050595">
    <property type="entry name" value="Bact_response_regulator"/>
</dbReference>
<keyword evidence="5" id="KW-1185">Reference proteome</keyword>
<sequence length="145" mass="17047">MEINGPIILIDDDEDDQFILKPMLEEIAPHSQVLLFTSGYDAIEFLRTTDLRPFLIISEVSMQKMNGLELRRKIEQDPVLRKRSIPFIFFTNPVYKHLVEEAYELTIQGFFEKRSRVAEIQKQLQAIVDYWSTCLHPNRFASQDL</sequence>
<accession>A0A7K0ER58</accession>
<dbReference type="InterPro" id="IPR001789">
    <property type="entry name" value="Sig_transdc_resp-reg_receiver"/>
</dbReference>
<dbReference type="GO" id="GO:0000160">
    <property type="term" value="P:phosphorelay signal transduction system"/>
    <property type="evidence" value="ECO:0007669"/>
    <property type="project" value="InterPro"/>
</dbReference>
<protein>
    <submittedName>
        <fullName evidence="4">Response regulator</fullName>
    </submittedName>
</protein>
<evidence type="ECO:0000256" key="2">
    <source>
        <dbReference type="PROSITE-ProRule" id="PRU00169"/>
    </source>
</evidence>
<keyword evidence="1" id="KW-0597">Phosphoprotein</keyword>
<dbReference type="PROSITE" id="PS50110">
    <property type="entry name" value="RESPONSE_REGULATORY"/>
    <property type="match status" value="1"/>
</dbReference>
<dbReference type="Gene3D" id="3.40.50.2300">
    <property type="match status" value="1"/>
</dbReference>
<feature type="domain" description="Response regulatory" evidence="3">
    <location>
        <begin position="6"/>
        <end position="128"/>
    </location>
</feature>
<dbReference type="PANTHER" id="PTHR44591">
    <property type="entry name" value="STRESS RESPONSE REGULATOR PROTEIN 1"/>
    <property type="match status" value="1"/>
</dbReference>
<comment type="caution">
    <text evidence="2">Lacks conserved residue(s) required for the propagation of feature annotation.</text>
</comment>
<dbReference type="InterPro" id="IPR011006">
    <property type="entry name" value="CheY-like_superfamily"/>
</dbReference>
<organism evidence="4 5">
    <name type="scientific">Larkinella terrae</name>
    <dbReference type="NCBI Taxonomy" id="2025311"/>
    <lineage>
        <taxon>Bacteria</taxon>
        <taxon>Pseudomonadati</taxon>
        <taxon>Bacteroidota</taxon>
        <taxon>Cytophagia</taxon>
        <taxon>Cytophagales</taxon>
        <taxon>Spirosomataceae</taxon>
        <taxon>Larkinella</taxon>
    </lineage>
</organism>
<reference evidence="4 5" key="1">
    <citation type="journal article" date="2018" name="Antonie Van Leeuwenhoek">
        <title>Larkinella terrae sp. nov., isolated from soil on Jeju Island, South Korea.</title>
        <authorList>
            <person name="Ten L.N."/>
            <person name="Jeon J."/>
            <person name="Park S.J."/>
            <person name="Park S."/>
            <person name="Lee S.Y."/>
            <person name="Kim M.K."/>
            <person name="Jung H.Y."/>
        </authorList>
    </citation>
    <scope>NUCLEOTIDE SEQUENCE [LARGE SCALE GENOMIC DNA]</scope>
    <source>
        <strain evidence="4 5">KCTC 52001</strain>
    </source>
</reference>
<comment type="caution">
    <text evidence="4">The sequence shown here is derived from an EMBL/GenBank/DDBJ whole genome shotgun (WGS) entry which is preliminary data.</text>
</comment>
<dbReference type="SMART" id="SM00448">
    <property type="entry name" value="REC"/>
    <property type="match status" value="1"/>
</dbReference>
<evidence type="ECO:0000313" key="5">
    <source>
        <dbReference type="Proteomes" id="UP000441754"/>
    </source>
</evidence>
<dbReference type="EMBL" id="WJXZ01000014">
    <property type="protein sequence ID" value="MRS64006.1"/>
    <property type="molecule type" value="Genomic_DNA"/>
</dbReference>
<dbReference type="OrthoDB" id="958614at2"/>
<evidence type="ECO:0000313" key="4">
    <source>
        <dbReference type="EMBL" id="MRS64006.1"/>
    </source>
</evidence>
<dbReference type="Pfam" id="PF00072">
    <property type="entry name" value="Response_reg"/>
    <property type="match status" value="1"/>
</dbReference>
<dbReference type="Proteomes" id="UP000441754">
    <property type="component" value="Unassembled WGS sequence"/>
</dbReference>
<proteinExistence type="predicted"/>
<evidence type="ECO:0000259" key="3">
    <source>
        <dbReference type="PROSITE" id="PS50110"/>
    </source>
</evidence>
<dbReference type="AlphaFoldDB" id="A0A7K0ER58"/>
<name>A0A7K0ER58_9BACT</name>
<evidence type="ECO:0000256" key="1">
    <source>
        <dbReference type="ARBA" id="ARBA00022553"/>
    </source>
</evidence>
<gene>
    <name evidence="4" type="ORF">GJJ30_22100</name>
</gene>
<dbReference type="RefSeq" id="WP_154177379.1">
    <property type="nucleotide sequence ID" value="NZ_WJXZ01000014.1"/>
</dbReference>